<protein>
    <submittedName>
        <fullName evidence="2">Uncharacterized protein</fullName>
    </submittedName>
</protein>
<keyword evidence="3" id="KW-1185">Reference proteome</keyword>
<feature type="compositionally biased region" description="Basic and acidic residues" evidence="1">
    <location>
        <begin position="53"/>
        <end position="71"/>
    </location>
</feature>
<feature type="region of interest" description="Disordered" evidence="1">
    <location>
        <begin position="53"/>
        <end position="89"/>
    </location>
</feature>
<name>A0A166FJE6_9AGAM</name>
<proteinExistence type="predicted"/>
<accession>A0A166FJE6</accession>
<evidence type="ECO:0000313" key="2">
    <source>
        <dbReference type="EMBL" id="KZT40712.1"/>
    </source>
</evidence>
<dbReference type="OrthoDB" id="8066685at2759"/>
<dbReference type="EMBL" id="KV428029">
    <property type="protein sequence ID" value="KZT40712.1"/>
    <property type="molecule type" value="Genomic_DNA"/>
</dbReference>
<sequence length="130" mass="15085">MEFEDPELVTLLDLVIKLKELLKGAENYTIWRIQLRAILRGRGLWGYVTGEKLEPHDTKEETDPEKGRSEADLSIASVTCDRTTPRESQDEQSLAFIILSVDESLYPYLDPMKTSREAWLLLSKLFERRQ</sequence>
<organism evidence="2 3">
    <name type="scientific">Sistotremastrum suecicum HHB10207 ss-3</name>
    <dbReference type="NCBI Taxonomy" id="1314776"/>
    <lineage>
        <taxon>Eukaryota</taxon>
        <taxon>Fungi</taxon>
        <taxon>Dikarya</taxon>
        <taxon>Basidiomycota</taxon>
        <taxon>Agaricomycotina</taxon>
        <taxon>Agaricomycetes</taxon>
        <taxon>Sistotremastrales</taxon>
        <taxon>Sistotremastraceae</taxon>
        <taxon>Sistotremastrum</taxon>
    </lineage>
</organism>
<evidence type="ECO:0000256" key="1">
    <source>
        <dbReference type="SAM" id="MobiDB-lite"/>
    </source>
</evidence>
<evidence type="ECO:0000313" key="3">
    <source>
        <dbReference type="Proteomes" id="UP000076798"/>
    </source>
</evidence>
<dbReference type="AlphaFoldDB" id="A0A166FJE6"/>
<gene>
    <name evidence="2" type="ORF">SISSUDRAFT_1031730</name>
</gene>
<dbReference type="Proteomes" id="UP000076798">
    <property type="component" value="Unassembled WGS sequence"/>
</dbReference>
<reference evidence="2 3" key="1">
    <citation type="journal article" date="2016" name="Mol. Biol. Evol.">
        <title>Comparative Genomics of Early-Diverging Mushroom-Forming Fungi Provides Insights into the Origins of Lignocellulose Decay Capabilities.</title>
        <authorList>
            <person name="Nagy L.G."/>
            <person name="Riley R."/>
            <person name="Tritt A."/>
            <person name="Adam C."/>
            <person name="Daum C."/>
            <person name="Floudas D."/>
            <person name="Sun H."/>
            <person name="Yadav J.S."/>
            <person name="Pangilinan J."/>
            <person name="Larsson K.H."/>
            <person name="Matsuura K."/>
            <person name="Barry K."/>
            <person name="Labutti K."/>
            <person name="Kuo R."/>
            <person name="Ohm R.A."/>
            <person name="Bhattacharya S.S."/>
            <person name="Shirouzu T."/>
            <person name="Yoshinaga Y."/>
            <person name="Martin F.M."/>
            <person name="Grigoriev I.V."/>
            <person name="Hibbett D.S."/>
        </authorList>
    </citation>
    <scope>NUCLEOTIDE SEQUENCE [LARGE SCALE GENOMIC DNA]</scope>
    <source>
        <strain evidence="2 3">HHB10207 ss-3</strain>
    </source>
</reference>
<dbReference type="Pfam" id="PF14223">
    <property type="entry name" value="Retrotran_gag_2"/>
    <property type="match status" value="1"/>
</dbReference>